<evidence type="ECO:0000313" key="9">
    <source>
        <dbReference type="Proteomes" id="UP000295197"/>
    </source>
</evidence>
<feature type="transmembrane region" description="Helical" evidence="7">
    <location>
        <begin position="329"/>
        <end position="354"/>
    </location>
</feature>
<dbReference type="NCBIfam" id="TIGR00773">
    <property type="entry name" value="NhaA"/>
    <property type="match status" value="1"/>
</dbReference>
<evidence type="ECO:0000256" key="5">
    <source>
        <dbReference type="ARBA" id="ARBA00023136"/>
    </source>
</evidence>
<reference evidence="8 9" key="1">
    <citation type="submission" date="2019-03" db="EMBL/GenBank/DDBJ databases">
        <title>Genomic Encyclopedia of Type Strains, Phase IV (KMG-IV): sequencing the most valuable type-strain genomes for metagenomic binning, comparative biology and taxonomic classification.</title>
        <authorList>
            <person name="Goeker M."/>
        </authorList>
    </citation>
    <scope>NUCLEOTIDE SEQUENCE [LARGE SCALE GENOMIC DNA]</scope>
    <source>
        <strain evidence="8 9">DSM 22362</strain>
    </source>
</reference>
<sequence>MPKKINLKIFKDFVESSNFGGFLLFLCVVISMIVANTSMAAPLQNLLDTKLGYENEAIHLNYSVSMWINDGLMAIFFLLVGLEIKREIVEGELSSPKKAILPILAAIGGAVVPALIYVSFNSGSETASGWGIPMATDIAFALAVISLLDKRVPTSLKIFLAALAIVDDLIAILVIAIFYSSGIELGYLGYAGIGMLVLILMNRFNVKNPYLYLIPGVFVWYFVHHSGIHATIAGVLVAMTLPTNDTEVESPLEKLEHALVKPVNFLIIPIFAFANTNITIHQEMIEGLTSPLGLGISLGLIFGKPIGIVATSLICSKLGIGQLPANSNLIHIIGLGLLAGIGFTMSIFISMLSFDNQVFI</sequence>
<dbReference type="Gene3D" id="1.20.1530.10">
    <property type="entry name" value="Na+/H+ antiporter like domain"/>
    <property type="match status" value="1"/>
</dbReference>
<protein>
    <recommendedName>
        <fullName evidence="6">Na+/H+ antiporter NhaA</fullName>
    </recommendedName>
</protein>
<dbReference type="Proteomes" id="UP000295197">
    <property type="component" value="Unassembled WGS sequence"/>
</dbReference>
<feature type="transmembrane region" description="Helical" evidence="7">
    <location>
        <begin position="64"/>
        <end position="84"/>
    </location>
</feature>
<dbReference type="InterPro" id="IPR023171">
    <property type="entry name" value="Na/H_antiporter_dom_sf"/>
</dbReference>
<evidence type="ECO:0000256" key="3">
    <source>
        <dbReference type="ARBA" id="ARBA00022692"/>
    </source>
</evidence>
<keyword evidence="3 7" id="KW-0812">Transmembrane</keyword>
<feature type="non-terminal residue" evidence="8">
    <location>
        <position position="360"/>
    </location>
</feature>
<feature type="transmembrane region" description="Helical" evidence="7">
    <location>
        <begin position="187"/>
        <end position="206"/>
    </location>
</feature>
<dbReference type="GO" id="GO:0005886">
    <property type="term" value="C:plasma membrane"/>
    <property type="evidence" value="ECO:0007669"/>
    <property type="project" value="UniProtKB-SubCell"/>
</dbReference>
<name>A0A4R3VSN1_9SPHI</name>
<evidence type="ECO:0000256" key="7">
    <source>
        <dbReference type="SAM" id="Phobius"/>
    </source>
</evidence>
<dbReference type="GO" id="GO:0015385">
    <property type="term" value="F:sodium:proton antiporter activity"/>
    <property type="evidence" value="ECO:0007669"/>
    <property type="project" value="UniProtKB-UniRule"/>
</dbReference>
<dbReference type="PANTHER" id="PTHR30341:SF0">
    <property type="entry name" value="NA(+)_H(+) ANTIPORTER NHAA"/>
    <property type="match status" value="1"/>
</dbReference>
<accession>A0A4R3VSN1</accession>
<dbReference type="AlphaFoldDB" id="A0A4R3VSN1"/>
<feature type="transmembrane region" description="Helical" evidence="7">
    <location>
        <begin position="218"/>
        <end position="239"/>
    </location>
</feature>
<keyword evidence="9" id="KW-1185">Reference proteome</keyword>
<dbReference type="HAMAP" id="MF_01844">
    <property type="entry name" value="NhaA"/>
    <property type="match status" value="1"/>
</dbReference>
<dbReference type="PANTHER" id="PTHR30341">
    <property type="entry name" value="SODIUM ION/PROTON ANTIPORTER NHAA-RELATED"/>
    <property type="match status" value="1"/>
</dbReference>
<organism evidence="8 9">
    <name type="scientific">Sphingobacterium alimentarium</name>
    <dbReference type="NCBI Taxonomy" id="797292"/>
    <lineage>
        <taxon>Bacteria</taxon>
        <taxon>Pseudomonadati</taxon>
        <taxon>Bacteroidota</taxon>
        <taxon>Sphingobacteriia</taxon>
        <taxon>Sphingobacteriales</taxon>
        <taxon>Sphingobacteriaceae</taxon>
        <taxon>Sphingobacterium</taxon>
    </lineage>
</organism>
<keyword evidence="4 7" id="KW-1133">Transmembrane helix</keyword>
<dbReference type="GO" id="GO:0006885">
    <property type="term" value="P:regulation of pH"/>
    <property type="evidence" value="ECO:0007669"/>
    <property type="project" value="UniProtKB-UniRule"/>
</dbReference>
<dbReference type="OrthoDB" id="9808135at2"/>
<dbReference type="RefSeq" id="WP_132778717.1">
    <property type="nucleotide sequence ID" value="NZ_SMBZ01000048.1"/>
</dbReference>
<dbReference type="NCBIfam" id="NF007111">
    <property type="entry name" value="PRK09560.1"/>
    <property type="match status" value="1"/>
</dbReference>
<gene>
    <name evidence="8" type="ORF">EDC17_104834</name>
</gene>
<proteinExistence type="inferred from homology"/>
<keyword evidence="2" id="KW-1003">Cell membrane</keyword>
<keyword evidence="5 7" id="KW-0472">Membrane</keyword>
<comment type="subcellular location">
    <subcellularLocation>
        <location evidence="1">Cell inner membrane</location>
        <topology evidence="1">Multi-pass membrane protein</topology>
    </subcellularLocation>
</comment>
<comment type="caution">
    <text evidence="8">The sequence shown here is derived from an EMBL/GenBank/DDBJ whole genome shotgun (WGS) entry which is preliminary data.</text>
</comment>
<feature type="transmembrane region" description="Helical" evidence="7">
    <location>
        <begin position="292"/>
        <end position="314"/>
    </location>
</feature>
<evidence type="ECO:0000256" key="2">
    <source>
        <dbReference type="ARBA" id="ARBA00022475"/>
    </source>
</evidence>
<dbReference type="EMBL" id="SMBZ01000048">
    <property type="protein sequence ID" value="TCV08199.1"/>
    <property type="molecule type" value="Genomic_DNA"/>
</dbReference>
<feature type="transmembrane region" description="Helical" evidence="7">
    <location>
        <begin position="160"/>
        <end position="181"/>
    </location>
</feature>
<feature type="transmembrane region" description="Helical" evidence="7">
    <location>
        <begin position="259"/>
        <end position="280"/>
    </location>
</feature>
<dbReference type="Pfam" id="PF06965">
    <property type="entry name" value="Na_H_antiport_1"/>
    <property type="match status" value="1"/>
</dbReference>
<feature type="transmembrane region" description="Helical" evidence="7">
    <location>
        <begin position="130"/>
        <end position="148"/>
    </location>
</feature>
<evidence type="ECO:0000256" key="1">
    <source>
        <dbReference type="ARBA" id="ARBA00004429"/>
    </source>
</evidence>
<dbReference type="InterPro" id="IPR004670">
    <property type="entry name" value="NhaA"/>
</dbReference>
<evidence type="ECO:0000256" key="6">
    <source>
        <dbReference type="NCBIfam" id="TIGR00773"/>
    </source>
</evidence>
<evidence type="ECO:0000313" key="8">
    <source>
        <dbReference type="EMBL" id="TCV08199.1"/>
    </source>
</evidence>
<feature type="transmembrane region" description="Helical" evidence="7">
    <location>
        <begin position="99"/>
        <end position="118"/>
    </location>
</feature>
<evidence type="ECO:0000256" key="4">
    <source>
        <dbReference type="ARBA" id="ARBA00022989"/>
    </source>
</evidence>